<dbReference type="RefSeq" id="WP_075127371.1">
    <property type="nucleotide sequence ID" value="NZ_MSIE01000038.1"/>
</dbReference>
<keyword evidence="2" id="KW-0812">Transmembrane</keyword>
<protein>
    <submittedName>
        <fullName evidence="3">Uncharacterized protein</fullName>
    </submittedName>
</protein>
<feature type="compositionally biased region" description="Polar residues" evidence="1">
    <location>
        <begin position="80"/>
        <end position="91"/>
    </location>
</feature>
<dbReference type="OrthoDB" id="3821205at2"/>
<reference evidence="3 4" key="1">
    <citation type="submission" date="2016-12" db="EMBL/GenBank/DDBJ databases">
        <title>The draft genome sequence of Actinophytocola sp. 11-183.</title>
        <authorList>
            <person name="Wang W."/>
            <person name="Yuan L."/>
        </authorList>
    </citation>
    <scope>NUCLEOTIDE SEQUENCE [LARGE SCALE GENOMIC DNA]</scope>
    <source>
        <strain evidence="3 4">11-183</strain>
    </source>
</reference>
<keyword evidence="4" id="KW-1185">Reference proteome</keyword>
<name>A0A1Q8CMR9_9PSEU</name>
<keyword evidence="2" id="KW-1133">Transmembrane helix</keyword>
<gene>
    <name evidence="3" type="ORF">BU204_20715</name>
</gene>
<accession>A0A1Q8CMR9</accession>
<evidence type="ECO:0000313" key="3">
    <source>
        <dbReference type="EMBL" id="OLF15663.1"/>
    </source>
</evidence>
<dbReference type="Proteomes" id="UP000185596">
    <property type="component" value="Unassembled WGS sequence"/>
</dbReference>
<sequence>MNENDFRNALHGVMDATPAPPPMSDGPVLDAAKRDGRRRRALWAGAGSAASVTALVVGAVLIGSPGSDGGGGGLQVGAGQNPSSDVISATPESDLPRGTAGQSDAPPADESKPEWPDGQTDRTASSGPRFDKGATLLESVIGAAPDGYTTPDLPAPEGWHGELKYHQAQFADWGQGDVEIWEYMASTPLVQGDRVGQLMIQVTTPGNTVTGDGCDLSETLWGMQGTCTEVAVDGKRVGVWSGGDQFDQWAGYRHEDGTVVMVAQNLDYEVTGKPALTALPIGAERLAELATEDQFHLD</sequence>
<organism evidence="3 4">
    <name type="scientific">Actinophytocola xanthii</name>
    <dbReference type="NCBI Taxonomy" id="1912961"/>
    <lineage>
        <taxon>Bacteria</taxon>
        <taxon>Bacillati</taxon>
        <taxon>Actinomycetota</taxon>
        <taxon>Actinomycetes</taxon>
        <taxon>Pseudonocardiales</taxon>
        <taxon>Pseudonocardiaceae</taxon>
    </lineage>
</organism>
<evidence type="ECO:0000313" key="4">
    <source>
        <dbReference type="Proteomes" id="UP000185596"/>
    </source>
</evidence>
<dbReference type="EMBL" id="MSIE01000038">
    <property type="protein sequence ID" value="OLF15663.1"/>
    <property type="molecule type" value="Genomic_DNA"/>
</dbReference>
<evidence type="ECO:0000256" key="2">
    <source>
        <dbReference type="SAM" id="Phobius"/>
    </source>
</evidence>
<feature type="region of interest" description="Disordered" evidence="1">
    <location>
        <begin position="71"/>
        <end position="131"/>
    </location>
</feature>
<dbReference type="AlphaFoldDB" id="A0A1Q8CMR9"/>
<keyword evidence="2" id="KW-0472">Membrane</keyword>
<evidence type="ECO:0000256" key="1">
    <source>
        <dbReference type="SAM" id="MobiDB-lite"/>
    </source>
</evidence>
<feature type="transmembrane region" description="Helical" evidence="2">
    <location>
        <begin position="41"/>
        <end position="62"/>
    </location>
</feature>
<feature type="region of interest" description="Disordered" evidence="1">
    <location>
        <begin position="1"/>
        <end position="30"/>
    </location>
</feature>
<comment type="caution">
    <text evidence="3">The sequence shown here is derived from an EMBL/GenBank/DDBJ whole genome shotgun (WGS) entry which is preliminary data.</text>
</comment>
<dbReference type="STRING" id="1912961.BU204_20715"/>
<proteinExistence type="predicted"/>